<dbReference type="EMBL" id="JACIDS010000004">
    <property type="protein sequence ID" value="MBB3932633.1"/>
    <property type="molecule type" value="Genomic_DNA"/>
</dbReference>
<organism evidence="2 3">
    <name type="scientific">Kaistia hirudinis</name>
    <dbReference type="NCBI Taxonomy" id="1293440"/>
    <lineage>
        <taxon>Bacteria</taxon>
        <taxon>Pseudomonadati</taxon>
        <taxon>Pseudomonadota</taxon>
        <taxon>Alphaproteobacteria</taxon>
        <taxon>Hyphomicrobiales</taxon>
        <taxon>Kaistiaceae</taxon>
        <taxon>Kaistia</taxon>
    </lineage>
</organism>
<dbReference type="Proteomes" id="UP000553963">
    <property type="component" value="Unassembled WGS sequence"/>
</dbReference>
<evidence type="ECO:0000313" key="2">
    <source>
        <dbReference type="EMBL" id="MBB3932633.1"/>
    </source>
</evidence>
<name>A0A840ATR6_9HYPH</name>
<gene>
    <name evidence="2" type="ORF">GGR25_003691</name>
</gene>
<keyword evidence="1" id="KW-0732">Signal</keyword>
<reference evidence="2 3" key="1">
    <citation type="submission" date="2020-08" db="EMBL/GenBank/DDBJ databases">
        <title>Genomic Encyclopedia of Type Strains, Phase IV (KMG-IV): sequencing the most valuable type-strain genomes for metagenomic binning, comparative biology and taxonomic classification.</title>
        <authorList>
            <person name="Goeker M."/>
        </authorList>
    </citation>
    <scope>NUCLEOTIDE SEQUENCE [LARGE SCALE GENOMIC DNA]</scope>
    <source>
        <strain evidence="2 3">DSM 25966</strain>
    </source>
</reference>
<dbReference type="Pfam" id="PF06674">
    <property type="entry name" value="DUF1176"/>
    <property type="match status" value="1"/>
</dbReference>
<comment type="caution">
    <text evidence="2">The sequence shown here is derived from an EMBL/GenBank/DDBJ whole genome shotgun (WGS) entry which is preliminary data.</text>
</comment>
<feature type="chain" id="PRO_5032985917" description="DUF1176 domain-containing protein" evidence="1">
    <location>
        <begin position="25"/>
        <end position="362"/>
    </location>
</feature>
<sequence length="362" mass="38109">MRRLPALVLLLAAFGLAAIDPARAELPSRNTIRHWTAACDNQRACSAYGFATFLDEIMIGAWIRLDRSGAPDAAPELTLAFSLADGGDDTPQSLSLTATGGKHFGPYRVEERDRFFAAAVPGADVPAILALLRKDDILALSVDKSSGGPLAATLSLDGASATLLWLDDQQKRLGTVTALAKKGRKPATAVPPVPPLPVIHAAAPTAEVPQTLPAAVLDLAKNGDCADSMDAIEPIVADLGGGRRLYGALCGAGAYNFAAQFWMTRNGGAPETARFILPPALASNDDEGGGLEEQGILINPFFDEKTMTLVAFAKGRGIGDCGEAQEWVWDGEAFQLSHMSAMGECEGVPSEGWPVLYRAEVK</sequence>
<evidence type="ECO:0000256" key="1">
    <source>
        <dbReference type="SAM" id="SignalP"/>
    </source>
</evidence>
<dbReference type="InterPro" id="IPR009560">
    <property type="entry name" value="DUF1176"/>
</dbReference>
<feature type="signal peptide" evidence="1">
    <location>
        <begin position="1"/>
        <end position="24"/>
    </location>
</feature>
<keyword evidence="3" id="KW-1185">Reference proteome</keyword>
<evidence type="ECO:0000313" key="3">
    <source>
        <dbReference type="Proteomes" id="UP000553963"/>
    </source>
</evidence>
<proteinExistence type="predicted"/>
<dbReference type="AlphaFoldDB" id="A0A840ATR6"/>
<protein>
    <recommendedName>
        <fullName evidence="4">DUF1176 domain-containing protein</fullName>
    </recommendedName>
</protein>
<accession>A0A840ATR6</accession>
<evidence type="ECO:0008006" key="4">
    <source>
        <dbReference type="Google" id="ProtNLM"/>
    </source>
</evidence>
<dbReference type="RefSeq" id="WP_183400239.1">
    <property type="nucleotide sequence ID" value="NZ_JACIDS010000004.1"/>
</dbReference>